<evidence type="ECO:0000256" key="2">
    <source>
        <dbReference type="SAM" id="SignalP"/>
    </source>
</evidence>
<feature type="domain" description="Secretion system C-terminal sorting" evidence="3">
    <location>
        <begin position="431"/>
        <end position="501"/>
    </location>
</feature>
<dbReference type="EMBL" id="SJPE01000001">
    <property type="protein sequence ID" value="TBX71321.1"/>
    <property type="molecule type" value="Genomic_DNA"/>
</dbReference>
<dbReference type="InterPro" id="IPR026444">
    <property type="entry name" value="Secre_tail"/>
</dbReference>
<keyword evidence="1 2" id="KW-0732">Signal</keyword>
<reference evidence="4 5" key="1">
    <citation type="submission" date="2019-02" db="EMBL/GenBank/DDBJ databases">
        <title>Flavobacterium sp. RD-2-33 isolated from forest soil.</title>
        <authorList>
            <person name="Chaudhary D.K."/>
        </authorList>
    </citation>
    <scope>NUCLEOTIDE SEQUENCE [LARGE SCALE GENOMIC DNA]</scope>
    <source>
        <strain evidence="4 5">RD-2-33</strain>
    </source>
</reference>
<dbReference type="Pfam" id="PF17164">
    <property type="entry name" value="DUF5122"/>
    <property type="match status" value="6"/>
</dbReference>
<evidence type="ECO:0000313" key="4">
    <source>
        <dbReference type="EMBL" id="TBX71321.1"/>
    </source>
</evidence>
<dbReference type="NCBIfam" id="TIGR02608">
    <property type="entry name" value="delta_60_rpt"/>
    <property type="match status" value="7"/>
</dbReference>
<protein>
    <submittedName>
        <fullName evidence="4">T9SS type A sorting domain-containing protein</fullName>
    </submittedName>
</protein>
<dbReference type="NCBIfam" id="TIGR04183">
    <property type="entry name" value="Por_Secre_tail"/>
    <property type="match status" value="1"/>
</dbReference>
<organism evidence="4 5">
    <name type="scientific">Flavobacterium silvisoli</name>
    <dbReference type="NCBI Taxonomy" id="2529433"/>
    <lineage>
        <taxon>Bacteria</taxon>
        <taxon>Pseudomonadati</taxon>
        <taxon>Bacteroidota</taxon>
        <taxon>Flavobacteriia</taxon>
        <taxon>Flavobacteriales</taxon>
        <taxon>Flavobacteriaceae</taxon>
        <taxon>Flavobacterium</taxon>
    </lineage>
</organism>
<feature type="signal peptide" evidence="2">
    <location>
        <begin position="1"/>
        <end position="21"/>
    </location>
</feature>
<sequence>MKKLQFILILTLLTSAVKVFSQPGVIDSSYATNGSVLTTYNPGLFIPVSSVIQQNGYVVMMGGYGVPASGVAQIGLSRHKDDGTIDTSFGTNGFISINVNNKTYGHSLILQQDGKIVIAGYIENSPTSISLLVVRLTTDGNLDPMFGNNGIAIFNNNMNAFSVKVQLDDKIVVGGNCGNEFAIARLNTDGSLDMDFGFNGLATTTITTSANQSQINAVSIQNDGKIVAAGQANINSINICFCLVRYDSNGNIDTDFGINGKVLTNLNPYSVEIISGMVIQQDGKIVVTGHADQSTVIARYDNTGVLDTLFGTDGISTITYGNSSLSLSLLIQPDNKIVIVGNSPLPNDKFLIARYTDSGILDVTFNTSGYNLGSFGNNNNRFNSILLQSDGKLLATGFTQIGNDVYTVIARFNSGLDLNNDEFVVNKNIRVYPNPTKGIISFNNSKFGYESVTVFNYLGQQVLIPIVCFQSENTIDLSNLSNGIYFLQFTRDKEMTIKKIIKD</sequence>
<dbReference type="AlphaFoldDB" id="A0A4V2L5M9"/>
<dbReference type="Pfam" id="PF18962">
    <property type="entry name" value="Por_Secre_tail"/>
    <property type="match status" value="1"/>
</dbReference>
<name>A0A4V2L5M9_9FLAO</name>
<dbReference type="InterPro" id="IPR013431">
    <property type="entry name" value="Delta_60_rpt"/>
</dbReference>
<dbReference type="SUPFAM" id="SSF63829">
    <property type="entry name" value="Calcium-dependent phosphotriesterase"/>
    <property type="match status" value="1"/>
</dbReference>
<evidence type="ECO:0000259" key="3">
    <source>
        <dbReference type="Pfam" id="PF18962"/>
    </source>
</evidence>
<evidence type="ECO:0000256" key="1">
    <source>
        <dbReference type="ARBA" id="ARBA00022729"/>
    </source>
</evidence>
<evidence type="ECO:0000313" key="5">
    <source>
        <dbReference type="Proteomes" id="UP000293300"/>
    </source>
</evidence>
<dbReference type="RefSeq" id="WP_131474931.1">
    <property type="nucleotide sequence ID" value="NZ_SJPE01000001.1"/>
</dbReference>
<dbReference type="OrthoDB" id="9805017at2"/>
<comment type="caution">
    <text evidence="4">The sequence shown here is derived from an EMBL/GenBank/DDBJ whole genome shotgun (WGS) entry which is preliminary data.</text>
</comment>
<dbReference type="Gene3D" id="2.80.10.50">
    <property type="match status" value="3"/>
</dbReference>
<keyword evidence="5" id="KW-1185">Reference proteome</keyword>
<gene>
    <name evidence="4" type="ORF">EZL74_02100</name>
</gene>
<dbReference type="Proteomes" id="UP000293300">
    <property type="component" value="Unassembled WGS sequence"/>
</dbReference>
<feature type="chain" id="PRO_5020762105" evidence="2">
    <location>
        <begin position="22"/>
        <end position="503"/>
    </location>
</feature>
<proteinExistence type="predicted"/>
<accession>A0A4V2L5M9</accession>